<evidence type="ECO:0000313" key="4">
    <source>
        <dbReference type="EMBL" id="TPG35122.1"/>
    </source>
</evidence>
<evidence type="ECO:0000313" key="5">
    <source>
        <dbReference type="Proteomes" id="UP000320095"/>
    </source>
</evidence>
<comment type="similarity">
    <text evidence="2">Belongs to the short-chain dehydrogenases/reductases (SDR) family.</text>
</comment>
<dbReference type="InterPro" id="IPR002347">
    <property type="entry name" value="SDR_fam"/>
</dbReference>
<comment type="subcellular location">
    <subcellularLocation>
        <location evidence="1">Endoplasmic reticulum</location>
    </subcellularLocation>
</comment>
<dbReference type="Proteomes" id="UP000320095">
    <property type="component" value="Unassembled WGS sequence"/>
</dbReference>
<name>A0A502EDS7_9MYCO</name>
<keyword evidence="3" id="KW-0560">Oxidoreductase</keyword>
<evidence type="ECO:0000256" key="3">
    <source>
        <dbReference type="ARBA" id="ARBA00023002"/>
    </source>
</evidence>
<proteinExistence type="inferred from homology"/>
<dbReference type="InterPro" id="IPR051019">
    <property type="entry name" value="VLCFA-Steroid_DH"/>
</dbReference>
<dbReference type="OrthoDB" id="9797538at2"/>
<dbReference type="PIRSF" id="PIRSF000126">
    <property type="entry name" value="11-beta-HSD1"/>
    <property type="match status" value="1"/>
</dbReference>
<reference evidence="4 5" key="1">
    <citation type="journal article" date="2019" name="Environ. Microbiol.">
        <title>Species interactions and distinct microbial communities in high Arctic permafrost affected cryosols are associated with the CH4 and CO2 gas fluxes.</title>
        <authorList>
            <person name="Altshuler I."/>
            <person name="Hamel J."/>
            <person name="Turney S."/>
            <person name="Magnuson E."/>
            <person name="Levesque R."/>
            <person name="Greer C."/>
            <person name="Whyte L.G."/>
        </authorList>
    </citation>
    <scope>NUCLEOTIDE SEQUENCE [LARGE SCALE GENOMIC DNA]</scope>
    <source>
        <strain evidence="4 5">S5.20</strain>
    </source>
</reference>
<sequence>MTFAERYGPWAVVTGASDGIGLATAKLLAASGINLVLVARRYELLRQIAAELIAVHGIQTRVISADLARAEAADDVSAATQELDVGLAVLAAGFGDSRAFPDATLAGELDMIGVNVGAVTRLTHLFGGRLIERRRGGIVLFGSIVGWQGVPGQATYAATKAYVQSFAEGIHPEYAAHGVDVLCVAPGPVNSGFGARAGLNMDGATAPDLVARGALRALGRRATVIPGARGKVLTTSLRPLPRRIRSRVLGRVIAGMRDPGPVT</sequence>
<dbReference type="GO" id="GO:0016491">
    <property type="term" value="F:oxidoreductase activity"/>
    <property type="evidence" value="ECO:0007669"/>
    <property type="project" value="UniProtKB-KW"/>
</dbReference>
<dbReference type="EMBL" id="RCZG01000003">
    <property type="protein sequence ID" value="TPG35122.1"/>
    <property type="molecule type" value="Genomic_DNA"/>
</dbReference>
<dbReference type="AlphaFoldDB" id="A0A502EDS7"/>
<evidence type="ECO:0000256" key="1">
    <source>
        <dbReference type="ARBA" id="ARBA00004240"/>
    </source>
</evidence>
<gene>
    <name evidence="4" type="ORF">EAH80_10140</name>
</gene>
<dbReference type="InterPro" id="IPR020904">
    <property type="entry name" value="Sc_DH/Rdtase_CS"/>
</dbReference>
<dbReference type="InterPro" id="IPR036291">
    <property type="entry name" value="NAD(P)-bd_dom_sf"/>
</dbReference>
<dbReference type="RefSeq" id="WP_140689973.1">
    <property type="nucleotide sequence ID" value="NZ_RCZG01000003.1"/>
</dbReference>
<protein>
    <submittedName>
        <fullName evidence="4">SDR family NAD(P)-dependent oxidoreductase</fullName>
    </submittedName>
</protein>
<dbReference type="Pfam" id="PF00106">
    <property type="entry name" value="adh_short"/>
    <property type="match status" value="1"/>
</dbReference>
<dbReference type="PANTHER" id="PTHR43899">
    <property type="entry name" value="RH59310P"/>
    <property type="match status" value="1"/>
</dbReference>
<dbReference type="PANTHER" id="PTHR43899:SF13">
    <property type="entry name" value="RH59310P"/>
    <property type="match status" value="1"/>
</dbReference>
<dbReference type="Gene3D" id="3.40.50.720">
    <property type="entry name" value="NAD(P)-binding Rossmann-like Domain"/>
    <property type="match status" value="1"/>
</dbReference>
<dbReference type="SUPFAM" id="SSF51735">
    <property type="entry name" value="NAD(P)-binding Rossmann-fold domains"/>
    <property type="match status" value="1"/>
</dbReference>
<keyword evidence="5" id="KW-1185">Reference proteome</keyword>
<comment type="caution">
    <text evidence="4">The sequence shown here is derived from an EMBL/GenBank/DDBJ whole genome shotgun (WGS) entry which is preliminary data.</text>
</comment>
<dbReference type="PRINTS" id="PR00081">
    <property type="entry name" value="GDHRDH"/>
</dbReference>
<accession>A0A502EDS7</accession>
<dbReference type="PROSITE" id="PS00061">
    <property type="entry name" value="ADH_SHORT"/>
    <property type="match status" value="1"/>
</dbReference>
<organism evidence="4 5">
    <name type="scientific">Mycolicibacterium hodleri</name>
    <dbReference type="NCBI Taxonomy" id="49897"/>
    <lineage>
        <taxon>Bacteria</taxon>
        <taxon>Bacillati</taxon>
        <taxon>Actinomycetota</taxon>
        <taxon>Actinomycetes</taxon>
        <taxon>Mycobacteriales</taxon>
        <taxon>Mycobacteriaceae</taxon>
        <taxon>Mycolicibacterium</taxon>
    </lineage>
</organism>
<evidence type="ECO:0000256" key="2">
    <source>
        <dbReference type="ARBA" id="ARBA00006484"/>
    </source>
</evidence>